<reference evidence="1 2" key="1">
    <citation type="submission" date="2013-08" db="EMBL/GenBank/DDBJ databases">
        <authorList>
            <person name="Weinstock G."/>
            <person name="Sodergren E."/>
            <person name="Wylie T."/>
            <person name="Fulton L."/>
            <person name="Fulton R."/>
            <person name="Fronick C."/>
            <person name="O'Laughlin M."/>
            <person name="Godfrey J."/>
            <person name="Miner T."/>
            <person name="Herter B."/>
            <person name="Appelbaum E."/>
            <person name="Cordes M."/>
            <person name="Lek S."/>
            <person name="Wollam A."/>
            <person name="Pepin K.H."/>
            <person name="Palsikar V.B."/>
            <person name="Mitreva M."/>
            <person name="Wilson R.K."/>
        </authorList>
    </citation>
    <scope>NUCLEOTIDE SEQUENCE [LARGE SCALE GENOMIC DNA]</scope>
    <source>
        <strain evidence="1 2">F0184</strain>
    </source>
</reference>
<dbReference type="HOGENOM" id="CLU_3157388_0_0_11"/>
<evidence type="ECO:0000313" key="1">
    <source>
        <dbReference type="EMBL" id="ERT64064.1"/>
    </source>
</evidence>
<dbReference type="EMBL" id="AXZG01000068">
    <property type="protein sequence ID" value="ERT64064.1"/>
    <property type="molecule type" value="Genomic_DNA"/>
</dbReference>
<comment type="caution">
    <text evidence="1">The sequence shown here is derived from an EMBL/GenBank/DDBJ whole genome shotgun (WGS) entry which is preliminary data.</text>
</comment>
<accession>U7UYT6</accession>
<organism evidence="1 2">
    <name type="scientific">Rothia aeria F0184</name>
    <dbReference type="NCBI Taxonomy" id="888019"/>
    <lineage>
        <taxon>Bacteria</taxon>
        <taxon>Bacillati</taxon>
        <taxon>Actinomycetota</taxon>
        <taxon>Actinomycetes</taxon>
        <taxon>Micrococcales</taxon>
        <taxon>Micrococcaceae</taxon>
        <taxon>Rothia</taxon>
    </lineage>
</organism>
<evidence type="ECO:0000313" key="2">
    <source>
        <dbReference type="Proteomes" id="UP000017174"/>
    </source>
</evidence>
<sequence length="48" mass="5316">MGGVLAAGHWRAEIPREEPAQRIKTVILVTLARPPWGAHRLGYARQQG</sequence>
<dbReference type="Proteomes" id="UP000017174">
    <property type="component" value="Unassembled WGS sequence"/>
</dbReference>
<protein>
    <submittedName>
        <fullName evidence="1">Uncharacterized protein</fullName>
    </submittedName>
</protein>
<dbReference type="AlphaFoldDB" id="U7UYT6"/>
<proteinExistence type="predicted"/>
<name>U7UYT6_9MICC</name>
<gene>
    <name evidence="1" type="ORF">HMPREF0742_02439</name>
</gene>